<dbReference type="EMBL" id="CVRI01000043">
    <property type="protein sequence ID" value="CRK96288.1"/>
    <property type="molecule type" value="Genomic_DNA"/>
</dbReference>
<dbReference type="InterPro" id="IPR051833">
    <property type="entry name" value="TC-DDR_regulator"/>
</dbReference>
<feature type="region of interest" description="Disordered" evidence="4">
    <location>
        <begin position="893"/>
        <end position="912"/>
    </location>
</feature>
<feature type="compositionally biased region" description="Polar residues" evidence="4">
    <location>
        <begin position="60"/>
        <end position="70"/>
    </location>
</feature>
<feature type="region of interest" description="Disordered" evidence="4">
    <location>
        <begin position="553"/>
        <end position="610"/>
    </location>
</feature>
<feature type="region of interest" description="Disordered" evidence="4">
    <location>
        <begin position="1074"/>
        <end position="1117"/>
    </location>
</feature>
<feature type="compositionally biased region" description="Polar residues" evidence="4">
    <location>
        <begin position="1106"/>
        <end position="1117"/>
    </location>
</feature>
<feature type="compositionally biased region" description="Low complexity" evidence="4">
    <location>
        <begin position="109"/>
        <end position="127"/>
    </location>
</feature>
<protein>
    <submittedName>
        <fullName evidence="5">CLUMA_CG009710, isoform A</fullName>
    </submittedName>
</protein>
<organism evidence="5 6">
    <name type="scientific">Clunio marinus</name>
    <dbReference type="NCBI Taxonomy" id="568069"/>
    <lineage>
        <taxon>Eukaryota</taxon>
        <taxon>Metazoa</taxon>
        <taxon>Ecdysozoa</taxon>
        <taxon>Arthropoda</taxon>
        <taxon>Hexapoda</taxon>
        <taxon>Insecta</taxon>
        <taxon>Pterygota</taxon>
        <taxon>Neoptera</taxon>
        <taxon>Endopterygota</taxon>
        <taxon>Diptera</taxon>
        <taxon>Nematocera</taxon>
        <taxon>Chironomoidea</taxon>
        <taxon>Chironomidae</taxon>
        <taxon>Clunio</taxon>
    </lineage>
</organism>
<feature type="compositionally biased region" description="Polar residues" evidence="4">
    <location>
        <begin position="361"/>
        <end position="371"/>
    </location>
</feature>
<name>A0A1J1I7Q1_9DIPT</name>
<feature type="region of interest" description="Disordered" evidence="4">
    <location>
        <begin position="653"/>
        <end position="813"/>
    </location>
</feature>
<dbReference type="GO" id="GO:0005737">
    <property type="term" value="C:cytoplasm"/>
    <property type="evidence" value="ECO:0007669"/>
    <property type="project" value="UniProtKB-SubCell"/>
</dbReference>
<evidence type="ECO:0000313" key="5">
    <source>
        <dbReference type="EMBL" id="CRK96288.1"/>
    </source>
</evidence>
<proteinExistence type="predicted"/>
<sequence>MIGSTGILRILNEEVKRRPKIVQCIKFPKLIRKVKLTVQITSTKSIAESKSKPHVKKTFTIRSMSTQQKASGVGRKNKSSSTGQQKDGVAVSEQNNNQPIHTNSKKHNNANAKDAVNNNNNTVNDQQSKTEKEKPHAKPTAEQIRIAQITEIKSGTQDPTREKVSQLMELTERSEEDACLALYECDNDVERAVIYLFDNLEVGALITTTKKKKSKAASGDGANEGDEFESNNHREGGRDGNNDRSRNSRGSNRGRSEGGFNRGRSRPSGDSRDDRTMDRPPRGGGTRRGGFAGSRGGRGGRMGPRVGQTSYRDQNHRNNYRNNNQDQQEIDNWDPASTQVTNDNKNDETWGDLGDWDNEEYTGSLSDTKVFTPSGATPSTGGGQDLAAPPGLESAILNPPSQNDVPQYSATVVSSTSTVGALNNGGQYGEMQTAAAQLRQALEMPLGQSASLSAEQSQYFNTLGSQNSTAYSSTVQYPYNDQVGGGQQAPRQQQQQQQRARARVPPPSKIPSTAVEMPGDGLNAYLGGVQFGELDFGTGTDESYEAEKYVQGDGSEDYAGKGSGVPKGSQSTGLSGLQQSHGDSISSSTQGDLSSSYSQRTAGTAGAQSTLDQLTKPADIYNHATGTTAGGNAYQNLSYSAAQKGSGYQNAYGTNAYNNTPSNNYPQGNNSYGYNQNSYQQGQGTQSTGQQTQTTGSNVSTANQPVNNSSSGYISNQYPVNQSGFPSQQNAYQNQGVYGNTAGLNNTDSNNAASSTSSVSSNATATTSSINTPSLGLNSTKSTAPTTIKTGSSQTTSGGVATTNPTGSTSGNGASNVVQNIPLVSSFIQPAYYQQQPYLHFEDMQLVQPRMTPMTGYYEYQTPTSLGAGVRSDGTAASNLASVAYPTMAADGRFARTDNNSSPVQSQQTGSSQQLMNLPPYAYFYGTNVMPSGFQQFPQIYSQMPATNPNAGQFAKQSAYSSGYGSTGYDTLNQTAPDYNKTAYQSAGQQAKGHSASNQTGTNSDIASSMYNKSHVTLNKVNSYDKQSFHSGTPPPFNLAGSQAGSQTQAYQQHLYLQPMAPQHNMNIHHQIHQMDGTRLAGSRRDTNSSGQRQQSSNQSKGSKSTYQSPSYWNTQN</sequence>
<dbReference type="SUPFAM" id="SSF46934">
    <property type="entry name" value="UBA-like"/>
    <property type="match status" value="1"/>
</dbReference>
<dbReference type="Pfam" id="PF12478">
    <property type="entry name" value="UBAP2-Lig"/>
    <property type="match status" value="1"/>
</dbReference>
<feature type="region of interest" description="Disordered" evidence="4">
    <location>
        <begin position="47"/>
        <end position="161"/>
    </location>
</feature>
<feature type="compositionally biased region" description="Low complexity" evidence="4">
    <location>
        <begin position="1088"/>
        <end position="1105"/>
    </location>
</feature>
<dbReference type="InterPro" id="IPR022166">
    <property type="entry name" value="UBAP2/Lig"/>
</dbReference>
<feature type="compositionally biased region" description="Low complexity" evidence="4">
    <location>
        <begin position="801"/>
        <end position="813"/>
    </location>
</feature>
<gene>
    <name evidence="5" type="primary">putative Protein lingerer</name>
    <name evidence="5" type="ORF">CLUMA_CG009710</name>
</gene>
<comment type="subcellular location">
    <subcellularLocation>
        <location evidence="1">Cytoplasm</location>
    </subcellularLocation>
</comment>
<keyword evidence="6" id="KW-1185">Reference proteome</keyword>
<feature type="compositionally biased region" description="Low complexity" evidence="4">
    <location>
        <begin position="745"/>
        <end position="774"/>
    </location>
</feature>
<dbReference type="OrthoDB" id="5918007at2759"/>
<feature type="compositionally biased region" description="Polar residues" evidence="4">
    <location>
        <begin position="995"/>
        <end position="1007"/>
    </location>
</feature>
<dbReference type="AlphaFoldDB" id="A0A1J1I7Q1"/>
<evidence type="ECO:0000256" key="1">
    <source>
        <dbReference type="ARBA" id="ARBA00004496"/>
    </source>
</evidence>
<feature type="region of interest" description="Disordered" evidence="4">
    <location>
        <begin position="209"/>
        <end position="392"/>
    </location>
</feature>
<evidence type="ECO:0000256" key="4">
    <source>
        <dbReference type="SAM" id="MobiDB-lite"/>
    </source>
</evidence>
<dbReference type="PANTHER" id="PTHR16308">
    <property type="entry name" value="UBIQUITIN ASSOCIATED PROTEIN 2-LIKE/LINGERER"/>
    <property type="match status" value="1"/>
</dbReference>
<reference evidence="5 6" key="1">
    <citation type="submission" date="2015-04" db="EMBL/GenBank/DDBJ databases">
        <authorList>
            <person name="Syromyatnikov M.Y."/>
            <person name="Popov V.N."/>
        </authorList>
    </citation>
    <scope>NUCLEOTIDE SEQUENCE [LARGE SCALE GENOMIC DNA]</scope>
</reference>
<evidence type="ECO:0000256" key="3">
    <source>
        <dbReference type="ARBA" id="ARBA00022553"/>
    </source>
</evidence>
<dbReference type="CDD" id="cd14277">
    <property type="entry name" value="UBA_UBP2_like"/>
    <property type="match status" value="1"/>
</dbReference>
<feature type="region of interest" description="Disordered" evidence="4">
    <location>
        <begin position="476"/>
        <end position="517"/>
    </location>
</feature>
<feature type="compositionally biased region" description="Polar residues" evidence="4">
    <location>
        <begin position="775"/>
        <end position="800"/>
    </location>
</feature>
<feature type="compositionally biased region" description="Polar residues" evidence="4">
    <location>
        <begin position="702"/>
        <end position="744"/>
    </location>
</feature>
<keyword evidence="2" id="KW-0963">Cytoplasm</keyword>
<dbReference type="Gene3D" id="1.10.8.10">
    <property type="entry name" value="DNA helicase RuvA subunit, C-terminal domain"/>
    <property type="match status" value="1"/>
</dbReference>
<feature type="compositionally biased region" description="Low complexity" evidence="4">
    <location>
        <begin position="662"/>
        <end position="701"/>
    </location>
</feature>
<feature type="compositionally biased region" description="Polar residues" evidence="4">
    <location>
        <begin position="897"/>
        <end position="912"/>
    </location>
</feature>
<dbReference type="GO" id="GO:0005634">
    <property type="term" value="C:nucleus"/>
    <property type="evidence" value="ECO:0007669"/>
    <property type="project" value="TreeGrafter"/>
</dbReference>
<accession>A0A1J1I7Q1</accession>
<dbReference type="PANTHER" id="PTHR16308:SF13">
    <property type="entry name" value="PROTEIN LINGERER"/>
    <property type="match status" value="1"/>
</dbReference>
<keyword evidence="3" id="KW-0597">Phosphoprotein</keyword>
<dbReference type="Proteomes" id="UP000183832">
    <property type="component" value="Unassembled WGS sequence"/>
</dbReference>
<feature type="compositionally biased region" description="Gly residues" evidence="4">
    <location>
        <begin position="282"/>
        <end position="302"/>
    </location>
</feature>
<feature type="compositionally biased region" description="Basic and acidic residues" evidence="4">
    <location>
        <begin position="267"/>
        <end position="281"/>
    </location>
</feature>
<feature type="compositionally biased region" description="Low complexity" evidence="4">
    <location>
        <begin position="488"/>
        <end position="499"/>
    </location>
</feature>
<feature type="region of interest" description="Disordered" evidence="4">
    <location>
        <begin position="985"/>
        <end position="1007"/>
    </location>
</feature>
<dbReference type="STRING" id="568069.A0A1J1I7Q1"/>
<feature type="compositionally biased region" description="Low complexity" evidence="4">
    <location>
        <begin position="568"/>
        <end position="582"/>
    </location>
</feature>
<evidence type="ECO:0000256" key="2">
    <source>
        <dbReference type="ARBA" id="ARBA00022490"/>
    </source>
</evidence>
<feature type="compositionally biased region" description="Polar residues" evidence="4">
    <location>
        <begin position="583"/>
        <end position="610"/>
    </location>
</feature>
<evidence type="ECO:0000313" key="6">
    <source>
        <dbReference type="Proteomes" id="UP000183832"/>
    </source>
</evidence>
<dbReference type="InterPro" id="IPR009060">
    <property type="entry name" value="UBA-like_sf"/>
</dbReference>
<feature type="compositionally biased region" description="Basic and acidic residues" evidence="4">
    <location>
        <begin position="230"/>
        <end position="246"/>
    </location>
</feature>
<feature type="region of interest" description="Disordered" evidence="4">
    <location>
        <begin position="1025"/>
        <end position="1046"/>
    </location>
</feature>